<dbReference type="InterPro" id="IPR012340">
    <property type="entry name" value="NA-bd_OB-fold"/>
</dbReference>
<dbReference type="Gene3D" id="2.40.50.1070">
    <property type="match status" value="1"/>
</dbReference>
<dbReference type="InterPro" id="IPR030390">
    <property type="entry name" value="MeTrfase_TrmA_AS"/>
</dbReference>
<gene>
    <name evidence="7" type="primary">rlmD</name>
    <name evidence="7" type="ORF">IAD50_08185</name>
</gene>
<dbReference type="CDD" id="cd02440">
    <property type="entry name" value="AdoMet_MTases"/>
    <property type="match status" value="1"/>
</dbReference>
<dbReference type="GO" id="GO:0070475">
    <property type="term" value="P:rRNA base methylation"/>
    <property type="evidence" value="ECO:0007669"/>
    <property type="project" value="TreeGrafter"/>
</dbReference>
<feature type="active site" description="Nucleophile" evidence="4">
    <location>
        <position position="429"/>
    </location>
</feature>
<accession>A0A9D1I8A4</accession>
<evidence type="ECO:0000256" key="1">
    <source>
        <dbReference type="ARBA" id="ARBA00022603"/>
    </source>
</evidence>
<feature type="binding site" evidence="4">
    <location>
        <position position="402"/>
    </location>
    <ligand>
        <name>S-adenosyl-L-methionine</name>
        <dbReference type="ChEBI" id="CHEBI:59789"/>
    </ligand>
</feature>
<keyword evidence="2 4" id="KW-0808">Transferase</keyword>
<dbReference type="NCBIfam" id="TIGR00479">
    <property type="entry name" value="rumA"/>
    <property type="match status" value="1"/>
</dbReference>
<protein>
    <submittedName>
        <fullName evidence="7">23S rRNA (Uracil(1939)-C(5))-methyltransferase RlmD</fullName>
        <ecNumber evidence="7">2.1.1.190</ecNumber>
    </submittedName>
</protein>
<dbReference type="EC" id="2.1.1.190" evidence="7"/>
<reference evidence="7" key="1">
    <citation type="submission" date="2020-10" db="EMBL/GenBank/DDBJ databases">
        <authorList>
            <person name="Gilroy R."/>
        </authorList>
    </citation>
    <scope>NUCLEOTIDE SEQUENCE</scope>
    <source>
        <strain evidence="7">CHK195-4489</strain>
    </source>
</reference>
<evidence type="ECO:0000313" key="7">
    <source>
        <dbReference type="EMBL" id="HIU30256.1"/>
    </source>
</evidence>
<dbReference type="GO" id="GO:0070041">
    <property type="term" value="F:rRNA (uridine-C5-)-methyltransferase activity"/>
    <property type="evidence" value="ECO:0007669"/>
    <property type="project" value="TreeGrafter"/>
</dbReference>
<dbReference type="SUPFAM" id="SSF53335">
    <property type="entry name" value="S-adenosyl-L-methionine-dependent methyltransferases"/>
    <property type="match status" value="1"/>
</dbReference>
<dbReference type="PROSITE" id="PS01230">
    <property type="entry name" value="TRMA_1"/>
    <property type="match status" value="1"/>
</dbReference>
<dbReference type="Gene3D" id="2.40.50.140">
    <property type="entry name" value="Nucleic acid-binding proteins"/>
    <property type="match status" value="1"/>
</dbReference>
<sequence length="504" mass="54702">MEKNELYELEIDSIAEDGSGIGRLDGLVVFCRGMLPGERGVVRILKVTKSYAVGKAVSISTFSPHRVEPPSCPNFARSCGGCTFCHLAAEEQLTWKRRRVSDCLSRIGGLPDAAALVAPVLPSEPVFRYRNKSIYAFSPAAGGGITCGFYAPNSHRVVPIRETEGCLLENEMSREIRDFTVKYMNAHGISAYDESSGKGVLRALMVRTNHRGAREAMAVLVVHAKTLPGMEAYAAALCAALPFVVSVYLCANTQNTNVVLRGDLRLICGKPSIRDVIGSFPGAPSFEISPHSFYQVNPAQTERLYELVYAFLPDEPQLIYDIYCGIGTIGIYLLSRLRESGKAQGRLPILAGVESVPSAVSDARRNALENGFSNAVFYCGDAADVTPDVIARYGTPSAVILDPPRKGCDAALIETVLASNAENIIYVSCDPATLARDLKRICAAGYFCARIQPVDMFPQSGHVETVVLLSKGEVDSKKIRVEFSLEDMDMSEFQDGATYPQIKA</sequence>
<feature type="binding site" evidence="4">
    <location>
        <position position="354"/>
    </location>
    <ligand>
        <name>S-adenosyl-L-methionine</name>
        <dbReference type="ChEBI" id="CHEBI:59789"/>
    </ligand>
</feature>
<keyword evidence="3 4" id="KW-0949">S-adenosyl-L-methionine</keyword>
<evidence type="ECO:0000256" key="4">
    <source>
        <dbReference type="PROSITE-ProRule" id="PRU01024"/>
    </source>
</evidence>
<dbReference type="PANTHER" id="PTHR11061">
    <property type="entry name" value="RNA M5U METHYLTRANSFERASE"/>
    <property type="match status" value="1"/>
</dbReference>
<dbReference type="PROSITE" id="PS01231">
    <property type="entry name" value="TRMA_2"/>
    <property type="match status" value="1"/>
</dbReference>
<dbReference type="InterPro" id="IPR029063">
    <property type="entry name" value="SAM-dependent_MTases_sf"/>
</dbReference>
<evidence type="ECO:0000256" key="5">
    <source>
        <dbReference type="PROSITE-ProRule" id="PRU10015"/>
    </source>
</evidence>
<organism evidence="7 8">
    <name type="scientific">Candidatus Egerieisoma faecipullorum</name>
    <dbReference type="NCBI Taxonomy" id="2840963"/>
    <lineage>
        <taxon>Bacteria</taxon>
        <taxon>Bacillati</taxon>
        <taxon>Bacillota</taxon>
        <taxon>Clostridia</taxon>
        <taxon>Eubacteriales</taxon>
        <taxon>Clostridiaceae</taxon>
        <taxon>Clostridiaceae incertae sedis</taxon>
        <taxon>Candidatus Egerieisoma</taxon>
    </lineage>
</organism>
<comment type="caution">
    <text evidence="7">The sequence shown here is derived from an EMBL/GenBank/DDBJ whole genome shotgun (WGS) entry which is preliminary data.</text>
</comment>
<evidence type="ECO:0000313" key="8">
    <source>
        <dbReference type="Proteomes" id="UP000824089"/>
    </source>
</evidence>
<comment type="similarity">
    <text evidence="4">Belongs to the class I-like SAM-binding methyltransferase superfamily. RNA M5U methyltransferase family.</text>
</comment>
<reference evidence="7" key="2">
    <citation type="journal article" date="2021" name="PeerJ">
        <title>Extensive microbial diversity within the chicken gut microbiome revealed by metagenomics and culture.</title>
        <authorList>
            <person name="Gilroy R."/>
            <person name="Ravi A."/>
            <person name="Getino M."/>
            <person name="Pursley I."/>
            <person name="Horton D.L."/>
            <person name="Alikhan N.F."/>
            <person name="Baker D."/>
            <person name="Gharbi K."/>
            <person name="Hall N."/>
            <person name="Watson M."/>
            <person name="Adriaenssens E.M."/>
            <person name="Foster-Nyarko E."/>
            <person name="Jarju S."/>
            <person name="Secka A."/>
            <person name="Antonio M."/>
            <person name="Oren A."/>
            <person name="Chaudhuri R.R."/>
            <person name="La Ragione R."/>
            <person name="Hildebrand F."/>
            <person name="Pallen M.J."/>
        </authorList>
    </citation>
    <scope>NUCLEOTIDE SEQUENCE</scope>
    <source>
        <strain evidence="7">CHK195-4489</strain>
    </source>
</reference>
<dbReference type="Pfam" id="PF05958">
    <property type="entry name" value="tRNA_U5-meth_tr"/>
    <property type="match status" value="1"/>
</dbReference>
<dbReference type="PROSITE" id="PS50926">
    <property type="entry name" value="TRAM"/>
    <property type="match status" value="1"/>
</dbReference>
<dbReference type="Proteomes" id="UP000824089">
    <property type="component" value="Unassembled WGS sequence"/>
</dbReference>
<evidence type="ECO:0000259" key="6">
    <source>
        <dbReference type="PROSITE" id="PS50926"/>
    </source>
</evidence>
<dbReference type="PROSITE" id="PS51687">
    <property type="entry name" value="SAM_MT_RNA_M5U"/>
    <property type="match status" value="1"/>
</dbReference>
<keyword evidence="1 4" id="KW-0489">Methyltransferase</keyword>
<dbReference type="InterPro" id="IPR002792">
    <property type="entry name" value="TRAM_dom"/>
</dbReference>
<dbReference type="SUPFAM" id="SSF50249">
    <property type="entry name" value="Nucleic acid-binding proteins"/>
    <property type="match status" value="1"/>
</dbReference>
<feature type="binding site" evidence="4">
    <location>
        <position position="323"/>
    </location>
    <ligand>
        <name>S-adenosyl-L-methionine</name>
        <dbReference type="ChEBI" id="CHEBI:59789"/>
    </ligand>
</feature>
<feature type="non-terminal residue" evidence="7">
    <location>
        <position position="504"/>
    </location>
</feature>
<dbReference type="Pfam" id="PF01938">
    <property type="entry name" value="TRAM"/>
    <property type="match status" value="1"/>
</dbReference>
<dbReference type="InterPro" id="IPR030391">
    <property type="entry name" value="MeTrfase_TrmA_CS"/>
</dbReference>
<proteinExistence type="inferred from homology"/>
<dbReference type="Gene3D" id="3.40.50.150">
    <property type="entry name" value="Vaccinia Virus protein VP39"/>
    <property type="match status" value="1"/>
</dbReference>
<dbReference type="EMBL" id="DVMM01000180">
    <property type="protein sequence ID" value="HIU30256.1"/>
    <property type="molecule type" value="Genomic_DNA"/>
</dbReference>
<dbReference type="AlphaFoldDB" id="A0A9D1I8A4"/>
<feature type="binding site" evidence="4">
    <location>
        <position position="295"/>
    </location>
    <ligand>
        <name>S-adenosyl-L-methionine</name>
        <dbReference type="ChEBI" id="CHEBI:59789"/>
    </ligand>
</feature>
<feature type="domain" description="TRAM" evidence="6">
    <location>
        <begin position="1"/>
        <end position="58"/>
    </location>
</feature>
<dbReference type="InterPro" id="IPR010280">
    <property type="entry name" value="U5_MeTrfase_fam"/>
</dbReference>
<feature type="active site" evidence="5">
    <location>
        <position position="429"/>
    </location>
</feature>
<name>A0A9D1I8A4_9CLOT</name>
<evidence type="ECO:0000256" key="2">
    <source>
        <dbReference type="ARBA" id="ARBA00022679"/>
    </source>
</evidence>
<evidence type="ECO:0000256" key="3">
    <source>
        <dbReference type="ARBA" id="ARBA00022691"/>
    </source>
</evidence>
<dbReference type="PANTHER" id="PTHR11061:SF30">
    <property type="entry name" value="TRNA (URACIL(54)-C(5))-METHYLTRANSFERASE"/>
    <property type="match status" value="1"/>
</dbReference>